<dbReference type="GO" id="GO:0045121">
    <property type="term" value="C:membrane raft"/>
    <property type="evidence" value="ECO:0007669"/>
    <property type="project" value="TreeGrafter"/>
</dbReference>
<dbReference type="PANTHER" id="PTHR36414">
    <property type="entry name" value="PROTEIN SUR7"/>
    <property type="match status" value="1"/>
</dbReference>
<dbReference type="GO" id="GO:0032185">
    <property type="term" value="P:septin cytoskeleton organization"/>
    <property type="evidence" value="ECO:0007669"/>
    <property type="project" value="TreeGrafter"/>
</dbReference>
<protein>
    <recommendedName>
        <fullName evidence="4">Protein SUR7</fullName>
    </recommendedName>
</protein>
<dbReference type="GO" id="GO:0030866">
    <property type="term" value="P:cortical actin cytoskeleton organization"/>
    <property type="evidence" value="ECO:0007669"/>
    <property type="project" value="TreeGrafter"/>
</dbReference>
<dbReference type="AlphaFoldDB" id="A0A9P5H058"/>
<comment type="caution">
    <text evidence="2">The sequence shown here is derived from an EMBL/GenBank/DDBJ whole genome shotgun (WGS) entry which is preliminary data.</text>
</comment>
<name>A0A9P5H058_9HYPO</name>
<feature type="transmembrane region" description="Helical" evidence="1">
    <location>
        <begin position="7"/>
        <end position="30"/>
    </location>
</feature>
<dbReference type="PANTHER" id="PTHR36414:SF1">
    <property type="entry name" value="PROTEIN SUR7"/>
    <property type="match status" value="1"/>
</dbReference>
<dbReference type="GO" id="GO:0031505">
    <property type="term" value="P:fungal-type cell wall organization"/>
    <property type="evidence" value="ECO:0007669"/>
    <property type="project" value="TreeGrafter"/>
</dbReference>
<organism evidence="2 3">
    <name type="scientific">Cylindrodendrum hubeiense</name>
    <dbReference type="NCBI Taxonomy" id="595255"/>
    <lineage>
        <taxon>Eukaryota</taxon>
        <taxon>Fungi</taxon>
        <taxon>Dikarya</taxon>
        <taxon>Ascomycota</taxon>
        <taxon>Pezizomycotina</taxon>
        <taxon>Sordariomycetes</taxon>
        <taxon>Hypocreomycetidae</taxon>
        <taxon>Hypocreales</taxon>
        <taxon>Nectriaceae</taxon>
        <taxon>Cylindrodendrum</taxon>
    </lineage>
</organism>
<dbReference type="EMBL" id="JAANBB010000469">
    <property type="protein sequence ID" value="KAF7542223.1"/>
    <property type="molecule type" value="Genomic_DNA"/>
</dbReference>
<evidence type="ECO:0008006" key="4">
    <source>
        <dbReference type="Google" id="ProtNLM"/>
    </source>
</evidence>
<dbReference type="OrthoDB" id="5419460at2759"/>
<keyword evidence="1" id="KW-1133">Transmembrane helix</keyword>
<evidence type="ECO:0000256" key="1">
    <source>
        <dbReference type="SAM" id="Phobius"/>
    </source>
</evidence>
<proteinExistence type="predicted"/>
<dbReference type="InterPro" id="IPR009571">
    <property type="entry name" value="SUR7/Rim9-like_fungi"/>
</dbReference>
<feature type="transmembrane region" description="Helical" evidence="1">
    <location>
        <begin position="191"/>
        <end position="210"/>
    </location>
</feature>
<keyword evidence="3" id="KW-1185">Reference proteome</keyword>
<feature type="transmembrane region" description="Helical" evidence="1">
    <location>
        <begin position="148"/>
        <end position="171"/>
    </location>
</feature>
<dbReference type="Proteomes" id="UP000722485">
    <property type="component" value="Unassembled WGS sequence"/>
</dbReference>
<dbReference type="Gene3D" id="1.20.140.150">
    <property type="match status" value="1"/>
</dbReference>
<reference evidence="2" key="1">
    <citation type="submission" date="2020-03" db="EMBL/GenBank/DDBJ databases">
        <title>Draft Genome Sequence of Cylindrodendrum hubeiense.</title>
        <authorList>
            <person name="Buettner E."/>
            <person name="Kellner H."/>
        </authorList>
    </citation>
    <scope>NUCLEOTIDE SEQUENCE</scope>
    <source>
        <strain evidence="2">IHI 201604</strain>
    </source>
</reference>
<keyword evidence="1" id="KW-0472">Membrane</keyword>
<feature type="transmembrane region" description="Helical" evidence="1">
    <location>
        <begin position="114"/>
        <end position="136"/>
    </location>
</feature>
<dbReference type="GO" id="GO:0005938">
    <property type="term" value="C:cell cortex"/>
    <property type="evidence" value="ECO:0007669"/>
    <property type="project" value="TreeGrafter"/>
</dbReference>
<keyword evidence="1" id="KW-0812">Transmembrane</keyword>
<accession>A0A9P5H058</accession>
<dbReference type="GO" id="GO:0005886">
    <property type="term" value="C:plasma membrane"/>
    <property type="evidence" value="ECO:0007669"/>
    <property type="project" value="InterPro"/>
</dbReference>
<gene>
    <name evidence="2" type="ORF">G7Z17_g11774</name>
</gene>
<dbReference type="GO" id="GO:0006897">
    <property type="term" value="P:endocytosis"/>
    <property type="evidence" value="ECO:0007669"/>
    <property type="project" value="TreeGrafter"/>
</dbReference>
<dbReference type="Pfam" id="PF06687">
    <property type="entry name" value="SUR7"/>
    <property type="match status" value="1"/>
</dbReference>
<evidence type="ECO:0000313" key="3">
    <source>
        <dbReference type="Proteomes" id="UP000722485"/>
    </source>
</evidence>
<sequence>MAKNAPLGLAGLVLTAASIVLLLFIILAGVSDTAPLKLTYFLRADTEGITGARDTTQWTFFYFCGRDNKDCSHARPAPAFGRAWDSNPDNAPSQLVGGHGGDTTSTKFFYLWRFAWVMILITLFFEVLAFFSGFLACCGRLGAAISGLVSLVALFFSSAAMSLMTATFVLARDAFRSDNRTAQIGTYAFGFAWGSWAALFLATMLFCIGLRGDKRSPGGHSWGRRRRSVRSHTYDGRRVKDDYS</sequence>
<evidence type="ECO:0000313" key="2">
    <source>
        <dbReference type="EMBL" id="KAF7542223.1"/>
    </source>
</evidence>